<protein>
    <submittedName>
        <fullName evidence="2">MOSC domain-containing protein</fullName>
    </submittedName>
</protein>
<reference evidence="2" key="1">
    <citation type="submission" date="2023-05" db="EMBL/GenBank/DDBJ databases">
        <title>Metabolic capabilities are highly conserved among human nasal-associated Corynebacterium species in pangenomic analyses.</title>
        <authorList>
            <person name="Tran T.H."/>
            <person name="Roberts A.Q."/>
            <person name="Escapa I.F."/>
            <person name="Gao W."/>
            <person name="Conlan S."/>
            <person name="Kong H."/>
            <person name="Segre J.A."/>
            <person name="Kelly M.S."/>
            <person name="Lemon K.P."/>
        </authorList>
    </citation>
    <scope>NUCLEOTIDE SEQUENCE</scope>
    <source>
        <strain evidence="2">KPL2654</strain>
    </source>
</reference>
<dbReference type="PANTHER" id="PTHR30212">
    <property type="entry name" value="PROTEIN YIIM"/>
    <property type="match status" value="1"/>
</dbReference>
<dbReference type="InterPro" id="IPR052353">
    <property type="entry name" value="Benzoxazolinone_Detox_Enz"/>
</dbReference>
<dbReference type="GO" id="GO:0030170">
    <property type="term" value="F:pyridoxal phosphate binding"/>
    <property type="evidence" value="ECO:0007669"/>
    <property type="project" value="InterPro"/>
</dbReference>
<dbReference type="AlphaFoldDB" id="A0AAP4FA11"/>
<dbReference type="PANTHER" id="PTHR30212:SF2">
    <property type="entry name" value="PROTEIN YIIM"/>
    <property type="match status" value="1"/>
</dbReference>
<gene>
    <name evidence="2" type="ORF">QPX54_00170</name>
</gene>
<dbReference type="InterPro" id="IPR005302">
    <property type="entry name" value="MoCF_Sase_C"/>
</dbReference>
<dbReference type="GO" id="GO:0003824">
    <property type="term" value="F:catalytic activity"/>
    <property type="evidence" value="ECO:0007669"/>
    <property type="project" value="InterPro"/>
</dbReference>
<name>A0AAP4FA11_9CORY</name>
<dbReference type="Proteomes" id="UP001226160">
    <property type="component" value="Unassembled WGS sequence"/>
</dbReference>
<dbReference type="SUPFAM" id="SSF50800">
    <property type="entry name" value="PK beta-barrel domain-like"/>
    <property type="match status" value="1"/>
</dbReference>
<dbReference type="EMBL" id="JASNVP010000001">
    <property type="protein sequence ID" value="MDK4324941.1"/>
    <property type="molecule type" value="Genomic_DNA"/>
</dbReference>
<evidence type="ECO:0000313" key="3">
    <source>
        <dbReference type="Proteomes" id="UP001226160"/>
    </source>
</evidence>
<accession>A0AAP4FA11</accession>
<dbReference type="Gene3D" id="2.40.33.20">
    <property type="entry name" value="PK beta-barrel domain-like"/>
    <property type="match status" value="1"/>
</dbReference>
<feature type="domain" description="MOSC" evidence="1">
    <location>
        <begin position="34"/>
        <end position="168"/>
    </location>
</feature>
<dbReference type="GO" id="GO:0030151">
    <property type="term" value="F:molybdenum ion binding"/>
    <property type="evidence" value="ECO:0007669"/>
    <property type="project" value="InterPro"/>
</dbReference>
<dbReference type="Pfam" id="PF03473">
    <property type="entry name" value="MOSC"/>
    <property type="match status" value="1"/>
</dbReference>
<dbReference type="PROSITE" id="PS51340">
    <property type="entry name" value="MOSC"/>
    <property type="match status" value="1"/>
</dbReference>
<dbReference type="InterPro" id="IPR011037">
    <property type="entry name" value="Pyrv_Knase-like_insert_dom_sf"/>
</dbReference>
<comment type="caution">
    <text evidence="2">The sequence shown here is derived from an EMBL/GenBank/DDBJ whole genome shotgun (WGS) entry which is preliminary data.</text>
</comment>
<organism evidence="2 3">
    <name type="scientific">Corynebacterium propinquum</name>
    <dbReference type="NCBI Taxonomy" id="43769"/>
    <lineage>
        <taxon>Bacteria</taxon>
        <taxon>Bacillati</taxon>
        <taxon>Actinomycetota</taxon>
        <taxon>Actinomycetes</taxon>
        <taxon>Mycobacteriales</taxon>
        <taxon>Corynebacteriaceae</taxon>
        <taxon>Corynebacterium</taxon>
    </lineage>
</organism>
<sequence length="221" mass="24447">MKVLSTNVAVRRADPSGRHEYTGIDKQPQPAIELKIPGPHYGDGSGIIGDSIGDHQHHGGAEKAVYAFAREELDYWETELHREFRDGFFGENLTTSGINLAELLINQQIKIGDALLEVSIPRSPCATFAGWINEQGFLKSFTDHGDCGAYFRIITPGTITAGDSMEFVGKPDHDVTMGMAFRAKMGDMELARHVVKIGCLAPVHHEQLRTKVAKYDARQQR</sequence>
<dbReference type="RefSeq" id="WP_284589368.1">
    <property type="nucleotide sequence ID" value="NZ_JASNVP010000001.1"/>
</dbReference>
<evidence type="ECO:0000313" key="2">
    <source>
        <dbReference type="EMBL" id="MDK4324941.1"/>
    </source>
</evidence>
<evidence type="ECO:0000259" key="1">
    <source>
        <dbReference type="PROSITE" id="PS51340"/>
    </source>
</evidence>
<proteinExistence type="predicted"/>